<dbReference type="Proteomes" id="UP000243217">
    <property type="component" value="Unassembled WGS sequence"/>
</dbReference>
<dbReference type="OrthoDB" id="72674at2759"/>
<reference evidence="1 2" key="1">
    <citation type="journal article" date="2014" name="Genome Biol. Evol.">
        <title>The secreted proteins of Achlya hypogyna and Thraustotheca clavata identify the ancestral oomycete secretome and reveal gene acquisitions by horizontal gene transfer.</title>
        <authorList>
            <person name="Misner I."/>
            <person name="Blouin N."/>
            <person name="Leonard G."/>
            <person name="Richards T.A."/>
            <person name="Lane C.E."/>
        </authorList>
    </citation>
    <scope>NUCLEOTIDE SEQUENCE [LARGE SCALE GENOMIC DNA]</scope>
    <source>
        <strain evidence="1 2">ATCC 34112</strain>
    </source>
</reference>
<gene>
    <name evidence="1" type="ORF">THRCLA_21791</name>
</gene>
<dbReference type="AlphaFoldDB" id="A0A1V9ZPR3"/>
<evidence type="ECO:0000313" key="2">
    <source>
        <dbReference type="Proteomes" id="UP000243217"/>
    </source>
</evidence>
<sequence>MTFSESAAIVLGGSLYELFVRDRKYKRNLGMSQRGADCYVLFGTCKQRTSVRLSLLSCS</sequence>
<proteinExistence type="predicted"/>
<organism evidence="1 2">
    <name type="scientific">Thraustotheca clavata</name>
    <dbReference type="NCBI Taxonomy" id="74557"/>
    <lineage>
        <taxon>Eukaryota</taxon>
        <taxon>Sar</taxon>
        <taxon>Stramenopiles</taxon>
        <taxon>Oomycota</taxon>
        <taxon>Saprolegniomycetes</taxon>
        <taxon>Saprolegniales</taxon>
        <taxon>Achlyaceae</taxon>
        <taxon>Thraustotheca</taxon>
    </lineage>
</organism>
<protein>
    <submittedName>
        <fullName evidence="1">Uncharacterized protein</fullName>
    </submittedName>
</protein>
<name>A0A1V9ZPR3_9STRA</name>
<comment type="caution">
    <text evidence="1">The sequence shown here is derived from an EMBL/GenBank/DDBJ whole genome shotgun (WGS) entry which is preliminary data.</text>
</comment>
<accession>A0A1V9ZPR3</accession>
<keyword evidence="2" id="KW-1185">Reference proteome</keyword>
<dbReference type="EMBL" id="JNBS01001783">
    <property type="protein sequence ID" value="OQR99770.1"/>
    <property type="molecule type" value="Genomic_DNA"/>
</dbReference>
<evidence type="ECO:0000313" key="1">
    <source>
        <dbReference type="EMBL" id="OQR99770.1"/>
    </source>
</evidence>